<gene>
    <name evidence="2" type="ORF">SAMN02745164_01720</name>
</gene>
<dbReference type="AlphaFoldDB" id="A0A1M4YMS6"/>
<evidence type="ECO:0000313" key="3">
    <source>
        <dbReference type="Proteomes" id="UP000184334"/>
    </source>
</evidence>
<dbReference type="GO" id="GO:0043565">
    <property type="term" value="F:sequence-specific DNA binding"/>
    <property type="evidence" value="ECO:0007669"/>
    <property type="project" value="InterPro"/>
</dbReference>
<reference evidence="2" key="1">
    <citation type="submission" date="2016-11" db="EMBL/GenBank/DDBJ databases">
        <authorList>
            <person name="Varghese N."/>
            <person name="Submissions S."/>
        </authorList>
    </citation>
    <scope>NUCLEOTIDE SEQUENCE [LARGE SCALE GENOMIC DNA]</scope>
    <source>
        <strain evidence="2">DSM 16785</strain>
    </source>
</reference>
<evidence type="ECO:0000313" key="2">
    <source>
        <dbReference type="EMBL" id="SHF07125.1"/>
    </source>
</evidence>
<dbReference type="Pfam" id="PF02954">
    <property type="entry name" value="HTH_8"/>
    <property type="match status" value="1"/>
</dbReference>
<comment type="caution">
    <text evidence="2">The sequence shown here is derived from an EMBL/GenBank/DDBJ whole genome shotgun (WGS) entry which is preliminary data.</text>
</comment>
<feature type="domain" description="DNA binding HTH" evidence="1">
    <location>
        <begin position="36"/>
        <end position="76"/>
    </location>
</feature>
<proteinExistence type="predicted"/>
<protein>
    <submittedName>
        <fullName evidence="2">Regulatory protein, Fis family</fullName>
    </submittedName>
</protein>
<keyword evidence="3" id="KW-1185">Reference proteome</keyword>
<sequence length="79" mass="9081">MNMSQSDTIITSMHLPELKKTELEKTELNGTLKELLDEYEKHIIIETLKAFQGNKTATAKKLGLTVRNLYYKLEKLGLK</sequence>
<dbReference type="InterPro" id="IPR009057">
    <property type="entry name" value="Homeodomain-like_sf"/>
</dbReference>
<name>A0A1M4YMS6_MARH1</name>
<dbReference type="Proteomes" id="UP000184334">
    <property type="component" value="Unassembled WGS sequence"/>
</dbReference>
<evidence type="ECO:0000259" key="1">
    <source>
        <dbReference type="Pfam" id="PF02954"/>
    </source>
</evidence>
<dbReference type="STRING" id="1122195.SAMN02745164_01720"/>
<dbReference type="PRINTS" id="PR01590">
    <property type="entry name" value="HTHFIS"/>
</dbReference>
<dbReference type="SUPFAM" id="SSF46689">
    <property type="entry name" value="Homeodomain-like"/>
    <property type="match status" value="1"/>
</dbReference>
<dbReference type="Gene3D" id="1.10.10.60">
    <property type="entry name" value="Homeodomain-like"/>
    <property type="match status" value="1"/>
</dbReference>
<dbReference type="EMBL" id="FQUI01000032">
    <property type="protein sequence ID" value="SHF07125.1"/>
    <property type="molecule type" value="Genomic_DNA"/>
</dbReference>
<organism evidence="2 3">
    <name type="scientific">Marinitoga hydrogenitolerans (strain DSM 16785 / JCM 12826 / AT1271)</name>
    <dbReference type="NCBI Taxonomy" id="1122195"/>
    <lineage>
        <taxon>Bacteria</taxon>
        <taxon>Thermotogati</taxon>
        <taxon>Thermotogota</taxon>
        <taxon>Thermotogae</taxon>
        <taxon>Petrotogales</taxon>
        <taxon>Petrotogaceae</taxon>
        <taxon>Marinitoga</taxon>
    </lineage>
</organism>
<dbReference type="InterPro" id="IPR002197">
    <property type="entry name" value="HTH_Fis"/>
</dbReference>
<accession>A0A1M4YMS6</accession>